<feature type="chain" id="PRO_5017741532" evidence="2">
    <location>
        <begin position="20"/>
        <end position="390"/>
    </location>
</feature>
<evidence type="ECO:0000256" key="1">
    <source>
        <dbReference type="SAM" id="Phobius"/>
    </source>
</evidence>
<feature type="transmembrane region" description="Helical" evidence="1">
    <location>
        <begin position="282"/>
        <end position="304"/>
    </location>
</feature>
<dbReference type="InterPro" id="IPR057436">
    <property type="entry name" value="5TMH_Lnb"/>
</dbReference>
<keyword evidence="1" id="KW-0472">Membrane</keyword>
<keyword evidence="6" id="KW-1185">Reference proteome</keyword>
<keyword evidence="2" id="KW-0732">Signal</keyword>
<evidence type="ECO:0000313" key="5">
    <source>
        <dbReference type="EMBL" id="RED38226.1"/>
    </source>
</evidence>
<dbReference type="InterPro" id="IPR025178">
    <property type="entry name" value="Lnb_N"/>
</dbReference>
<dbReference type="Pfam" id="PF25221">
    <property type="entry name" value="5TMH_Lnb"/>
    <property type="match status" value="1"/>
</dbReference>
<evidence type="ECO:0000256" key="2">
    <source>
        <dbReference type="SAM" id="SignalP"/>
    </source>
</evidence>
<dbReference type="Proteomes" id="UP000256980">
    <property type="component" value="Unassembled WGS sequence"/>
</dbReference>
<feature type="transmembrane region" description="Helical" evidence="1">
    <location>
        <begin position="342"/>
        <end position="358"/>
    </location>
</feature>
<organism evidence="5 6">
    <name type="scientific">Winogradskyella eximia</name>
    <dbReference type="NCBI Taxonomy" id="262006"/>
    <lineage>
        <taxon>Bacteria</taxon>
        <taxon>Pseudomonadati</taxon>
        <taxon>Bacteroidota</taxon>
        <taxon>Flavobacteriia</taxon>
        <taxon>Flavobacteriales</taxon>
        <taxon>Flavobacteriaceae</taxon>
        <taxon>Winogradskyella</taxon>
    </lineage>
</organism>
<gene>
    <name evidence="5" type="ORF">DFQ10_11147</name>
</gene>
<sequence length="390" mass="45324">MKLKLTFIAFAFSLFFGFAQQIQLSPKAEISVLTIGPGESLNDAFGHNGFRVKDTSLGIDVVYGYGAYDFNAPNFYLKFAQGKLNYLISRDNFSDFNYHYTYYNRTINEQVLNFTAQEKQKLFNFLENNYKPENRRYLYDFFYDNCATKIRDVTLKATDRKIDFVLPENFEVKTFRTLIHEHVGLNTWGSFGIDIALGSVIDREATVNEQQFLPKYIHTFFENATLNGTERLVKRSSTLYEKKETNFSYNLLFSPLVIMGLLGLGILFLTYKDYKNNTRSKWLDAVIFGITSVVGILILFLWFATDHTATAQNYNLLWAFPFNILVIAQILKPQVKNWVKRYLKFLIIMLVLMTFHWISGVQVFAIGLIPLLISVLIRYLFLAKYFNKAN</sequence>
<protein>
    <submittedName>
        <fullName evidence="5">Uncharacterized protein DUF4105</fullName>
    </submittedName>
</protein>
<feature type="transmembrane region" description="Helical" evidence="1">
    <location>
        <begin position="247"/>
        <end position="270"/>
    </location>
</feature>
<evidence type="ECO:0000259" key="3">
    <source>
        <dbReference type="Pfam" id="PF13387"/>
    </source>
</evidence>
<keyword evidence="1" id="KW-0812">Transmembrane</keyword>
<feature type="transmembrane region" description="Helical" evidence="1">
    <location>
        <begin position="364"/>
        <end position="381"/>
    </location>
</feature>
<dbReference type="RefSeq" id="WP_115818836.1">
    <property type="nucleotide sequence ID" value="NZ_QRDV01000011.1"/>
</dbReference>
<feature type="signal peptide" evidence="2">
    <location>
        <begin position="1"/>
        <end position="19"/>
    </location>
</feature>
<dbReference type="EMBL" id="QRDV01000011">
    <property type="protein sequence ID" value="RED38226.1"/>
    <property type="molecule type" value="Genomic_DNA"/>
</dbReference>
<evidence type="ECO:0000313" key="6">
    <source>
        <dbReference type="Proteomes" id="UP000256980"/>
    </source>
</evidence>
<evidence type="ECO:0000259" key="4">
    <source>
        <dbReference type="Pfam" id="PF25221"/>
    </source>
</evidence>
<feature type="transmembrane region" description="Helical" evidence="1">
    <location>
        <begin position="316"/>
        <end position="335"/>
    </location>
</feature>
<proteinExistence type="predicted"/>
<feature type="domain" description="Lnb-like transmembrane" evidence="4">
    <location>
        <begin position="251"/>
        <end position="383"/>
    </location>
</feature>
<feature type="domain" description="Lnb N-terminal periplasmic" evidence="3">
    <location>
        <begin position="27"/>
        <end position="179"/>
    </location>
</feature>
<dbReference type="AlphaFoldDB" id="A0A3D9GR31"/>
<name>A0A3D9GR31_9FLAO</name>
<accession>A0A3D9GR31</accession>
<keyword evidence="1" id="KW-1133">Transmembrane helix</keyword>
<dbReference type="OrthoDB" id="319167at2"/>
<comment type="caution">
    <text evidence="5">The sequence shown here is derived from an EMBL/GenBank/DDBJ whole genome shotgun (WGS) entry which is preliminary data.</text>
</comment>
<reference evidence="5 6" key="1">
    <citation type="submission" date="2018-07" db="EMBL/GenBank/DDBJ databases">
        <title>Genomic Encyclopedia of Type Strains, Phase III (KMG-III): the genomes of soil and plant-associated and newly described type strains.</title>
        <authorList>
            <person name="Whitman W."/>
        </authorList>
    </citation>
    <scope>NUCLEOTIDE SEQUENCE [LARGE SCALE GENOMIC DNA]</scope>
    <source>
        <strain evidence="5 6">CECT 7946</strain>
    </source>
</reference>
<dbReference type="Pfam" id="PF13387">
    <property type="entry name" value="Lnb_N"/>
    <property type="match status" value="1"/>
</dbReference>